<dbReference type="PANTHER" id="PTHR19422:SF123">
    <property type="entry name" value="RT1 CLASS I, LOCUS CE15"/>
    <property type="match status" value="1"/>
</dbReference>
<keyword evidence="3" id="KW-0378">Hydrolase</keyword>
<dbReference type="AlphaFoldDB" id="A0A7K7WWA9"/>
<dbReference type="SUPFAM" id="SSF51283">
    <property type="entry name" value="dUTPase-like"/>
    <property type="match status" value="1"/>
</dbReference>
<comment type="caution">
    <text evidence="5">The sequence shown here is derived from an EMBL/GenBank/DDBJ whole genome shotgun (WGS) entry which is preliminary data.</text>
</comment>
<dbReference type="InterPro" id="IPR033704">
    <property type="entry name" value="dUTPase_trimeric"/>
</dbReference>
<sequence>SGSLGVNLATSVATTLIDTKPQAIPTGWKKTNDNLGALLMGRSSAGLQELIILSGLIDADFTGEVKILVYTLHPPLVIPEGSRIARIVPLTNLLQSMSLGRPGPRVKGDRGLGSTGPVACLSLQLKSQPTLKVTICSRGERISIPLFLDTRADVTMIS</sequence>
<evidence type="ECO:0000256" key="3">
    <source>
        <dbReference type="ARBA" id="ARBA00022801"/>
    </source>
</evidence>
<evidence type="ECO:0000313" key="5">
    <source>
        <dbReference type="EMBL" id="NXA57677.1"/>
    </source>
</evidence>
<proteinExistence type="predicted"/>
<keyword evidence="6" id="KW-1185">Reference proteome</keyword>
<dbReference type="GO" id="GO:0004190">
    <property type="term" value="F:aspartic-type endopeptidase activity"/>
    <property type="evidence" value="ECO:0007669"/>
    <property type="project" value="UniProtKB-KW"/>
</dbReference>
<dbReference type="Pfam" id="PF00692">
    <property type="entry name" value="dUTPase"/>
    <property type="match status" value="1"/>
</dbReference>
<protein>
    <submittedName>
        <fullName evidence="5">POK9 protein</fullName>
    </submittedName>
</protein>
<dbReference type="OrthoDB" id="9900537at2759"/>
<organism evidence="5 6">
    <name type="scientific">Nothocercus julius</name>
    <dbReference type="NCBI Taxonomy" id="2585813"/>
    <lineage>
        <taxon>Eukaryota</taxon>
        <taxon>Metazoa</taxon>
        <taxon>Chordata</taxon>
        <taxon>Craniata</taxon>
        <taxon>Vertebrata</taxon>
        <taxon>Euteleostomi</taxon>
        <taxon>Archelosauria</taxon>
        <taxon>Archosauria</taxon>
        <taxon>Dinosauria</taxon>
        <taxon>Saurischia</taxon>
        <taxon>Theropoda</taxon>
        <taxon>Coelurosauria</taxon>
        <taxon>Aves</taxon>
        <taxon>Palaeognathae</taxon>
        <taxon>Tinamiformes</taxon>
        <taxon>Tinamidae</taxon>
        <taxon>Nothocercus</taxon>
    </lineage>
</organism>
<reference evidence="5 6" key="1">
    <citation type="submission" date="2019-09" db="EMBL/GenBank/DDBJ databases">
        <title>Bird 10,000 Genomes (B10K) Project - Family phase.</title>
        <authorList>
            <person name="Zhang G."/>
        </authorList>
    </citation>
    <scope>NUCLEOTIDE SEQUENCE [LARGE SCALE GENOMIC DNA]</scope>
    <source>
        <strain evidence="5">B10K-MSB-01</strain>
    </source>
</reference>
<dbReference type="Gene3D" id="2.70.40.10">
    <property type="match status" value="1"/>
</dbReference>
<name>A0A7K7WWA9_9AVES</name>
<evidence type="ECO:0000259" key="4">
    <source>
        <dbReference type="Pfam" id="PF00692"/>
    </source>
</evidence>
<evidence type="ECO:0000256" key="2">
    <source>
        <dbReference type="ARBA" id="ARBA00022750"/>
    </source>
</evidence>
<dbReference type="EMBL" id="VZSV01003166">
    <property type="protein sequence ID" value="NXA57677.1"/>
    <property type="molecule type" value="Genomic_DNA"/>
</dbReference>
<gene>
    <name evidence="5" type="primary">Ervk9_5</name>
    <name evidence="5" type="ORF">NOTJUL_R06783</name>
</gene>
<dbReference type="CDD" id="cd07557">
    <property type="entry name" value="trimeric_dUTPase"/>
    <property type="match status" value="1"/>
</dbReference>
<accession>A0A7K7WWA9</accession>
<dbReference type="InterPro" id="IPR029054">
    <property type="entry name" value="dUTPase-like"/>
</dbReference>
<feature type="non-terminal residue" evidence="5">
    <location>
        <position position="1"/>
    </location>
</feature>
<evidence type="ECO:0000256" key="1">
    <source>
        <dbReference type="ARBA" id="ARBA00022670"/>
    </source>
</evidence>
<feature type="domain" description="dUTPase-like" evidence="4">
    <location>
        <begin position="3"/>
        <end position="116"/>
    </location>
</feature>
<dbReference type="InterPro" id="IPR036157">
    <property type="entry name" value="dUTPase-like_sf"/>
</dbReference>
<keyword evidence="1" id="KW-0645">Protease</keyword>
<keyword evidence="2" id="KW-0064">Aspartyl protease</keyword>
<evidence type="ECO:0000313" key="6">
    <source>
        <dbReference type="Proteomes" id="UP000531559"/>
    </source>
</evidence>
<dbReference type="PANTHER" id="PTHR19422">
    <property type="entry name" value="GAG RETROVIRAL POLYPROTEIN"/>
    <property type="match status" value="1"/>
</dbReference>
<feature type="non-terminal residue" evidence="5">
    <location>
        <position position="158"/>
    </location>
</feature>
<dbReference type="GO" id="GO:0006508">
    <property type="term" value="P:proteolysis"/>
    <property type="evidence" value="ECO:0007669"/>
    <property type="project" value="UniProtKB-KW"/>
</dbReference>
<dbReference type="InterPro" id="IPR051592">
    <property type="entry name" value="HERV-K_Pro_peptidase_A2"/>
</dbReference>
<dbReference type="Proteomes" id="UP000531559">
    <property type="component" value="Unassembled WGS sequence"/>
</dbReference>